<dbReference type="RefSeq" id="WP_014132100.1">
    <property type="nucleotide sequence ID" value="NC_016078.1"/>
</dbReference>
<dbReference type="AlphaFoldDB" id="G4RF20"/>
<gene>
    <name evidence="2" type="ordered locus">KKY_2958</name>
</gene>
<keyword evidence="3" id="KW-1185">Reference proteome</keyword>
<dbReference type="SUPFAM" id="SSF52218">
    <property type="entry name" value="Flavoproteins"/>
    <property type="match status" value="1"/>
</dbReference>
<protein>
    <submittedName>
        <fullName evidence="2">Putative acyl carrier protein phosphodiesterase</fullName>
    </submittedName>
</protein>
<dbReference type="InterPro" id="IPR050104">
    <property type="entry name" value="FMN-dep_NADH:Q_OxRdtase_AzoR1"/>
</dbReference>
<dbReference type="Pfam" id="PF02525">
    <property type="entry name" value="Flavodoxin_2"/>
    <property type="match status" value="1"/>
</dbReference>
<dbReference type="PANTHER" id="PTHR43741:SF4">
    <property type="entry name" value="FMN-DEPENDENT NADH:QUINONE OXIDOREDUCTASE"/>
    <property type="match status" value="1"/>
</dbReference>
<organism evidence="2 3">
    <name type="scientific">Pelagibacterium halotolerans (strain DSM 22347 / JCM 15775 / CGMCC 1.7692 / B2)</name>
    <dbReference type="NCBI Taxonomy" id="1082931"/>
    <lineage>
        <taxon>Bacteria</taxon>
        <taxon>Pseudomonadati</taxon>
        <taxon>Pseudomonadota</taxon>
        <taxon>Alphaproteobacteria</taxon>
        <taxon>Hyphomicrobiales</taxon>
        <taxon>Devosiaceae</taxon>
        <taxon>Pelagibacterium</taxon>
    </lineage>
</organism>
<accession>G4RF20</accession>
<sequence length="217" mass="23417">MPTLFRLDASIRNTGSVTRALADTLEDALVSNAPGIAPIKREIGLDPLPSTAWADAVFAPHIPQDQRSAAQLSSLQLARTLADELIAADVYLFAVPFYNFGVSQHFKTWVDLVLTDPRLSSGVESPIKGRPATLIVARGGGYGPGTPRHGWDHGTAWYRRVLEDIWMLDLRIVECELTLADVTPAMAELRGLAAENLENAHALAGDSGRRLAGRLAA</sequence>
<evidence type="ECO:0000259" key="1">
    <source>
        <dbReference type="Pfam" id="PF02525"/>
    </source>
</evidence>
<dbReference type="EMBL" id="CP003075">
    <property type="protein sequence ID" value="AEQ52953.1"/>
    <property type="molecule type" value="Genomic_DNA"/>
</dbReference>
<dbReference type="InterPro" id="IPR029039">
    <property type="entry name" value="Flavoprotein-like_sf"/>
</dbReference>
<feature type="domain" description="Flavodoxin-like fold" evidence="1">
    <location>
        <begin position="5"/>
        <end position="181"/>
    </location>
</feature>
<name>G4RF20_PELHB</name>
<dbReference type="HOGENOM" id="CLU_088964_0_1_5"/>
<dbReference type="Proteomes" id="UP000008850">
    <property type="component" value="Chromosome"/>
</dbReference>
<proteinExistence type="predicted"/>
<dbReference type="InterPro" id="IPR003680">
    <property type="entry name" value="Flavodoxin_fold"/>
</dbReference>
<evidence type="ECO:0000313" key="2">
    <source>
        <dbReference type="EMBL" id="AEQ52953.1"/>
    </source>
</evidence>
<dbReference type="PANTHER" id="PTHR43741">
    <property type="entry name" value="FMN-DEPENDENT NADH-AZOREDUCTASE 1"/>
    <property type="match status" value="1"/>
</dbReference>
<dbReference type="Gene3D" id="3.40.50.360">
    <property type="match status" value="1"/>
</dbReference>
<dbReference type="KEGG" id="phl:KKY_2958"/>
<reference evidence="2 3" key="1">
    <citation type="journal article" date="2012" name="J. Bacteriol.">
        <title>Complete genome sequence of Pelagibacterium halotolerans B2T.</title>
        <authorList>
            <person name="Huo Y.Y."/>
            <person name="Cheng H."/>
            <person name="Han X.F."/>
            <person name="Jiang X.W."/>
            <person name="Sun C."/>
            <person name="Zhang X.Q."/>
            <person name="Zhu X.F."/>
            <person name="Liu Y.F."/>
            <person name="Li P.F."/>
            <person name="Ni P.X."/>
            <person name="Wu M."/>
        </authorList>
    </citation>
    <scope>NUCLEOTIDE SEQUENCE [LARGE SCALE GENOMIC DNA]</scope>
    <source>
        <strain evidence="3">DSM 22347 / JCM 15775 / CGMCC 1.7692 / B2</strain>
    </source>
</reference>
<dbReference type="eggNOG" id="COG1182">
    <property type="taxonomic scope" value="Bacteria"/>
</dbReference>
<dbReference type="STRING" id="1082931.KKY_2958"/>
<evidence type="ECO:0000313" key="3">
    <source>
        <dbReference type="Proteomes" id="UP000008850"/>
    </source>
</evidence>